<dbReference type="UniPathway" id="UPA00232"/>
<comment type="caution">
    <text evidence="9">The sequence shown here is derived from an EMBL/GenBank/DDBJ whole genome shotgun (WGS) entry which is preliminary data.</text>
</comment>
<gene>
    <name evidence="9" type="ORF">FM042_10480</name>
</gene>
<evidence type="ECO:0000256" key="6">
    <source>
        <dbReference type="ARBA" id="ARBA00023002"/>
    </source>
</evidence>
<proteinExistence type="inferred from homology"/>
<accession>A0A552WZG5</accession>
<dbReference type="PANTHER" id="PTHR43876">
    <property type="entry name" value="UBIQUINONE BIOSYNTHESIS MONOOXYGENASE COQ6, MITOCHONDRIAL"/>
    <property type="match status" value="1"/>
</dbReference>
<reference evidence="9 10" key="1">
    <citation type="submission" date="2019-07" db="EMBL/GenBank/DDBJ databases">
        <authorList>
            <person name="Yang M."/>
            <person name="Zhao D."/>
            <person name="Xiang H."/>
        </authorList>
    </citation>
    <scope>NUCLEOTIDE SEQUENCE [LARGE SCALE GENOMIC DNA]</scope>
    <source>
        <strain evidence="9 10">IM1326</strain>
    </source>
</reference>
<evidence type="ECO:0000313" key="9">
    <source>
        <dbReference type="EMBL" id="TRW48076.1"/>
    </source>
</evidence>
<organism evidence="9 10">
    <name type="scientific">Aliidiomarina halalkaliphila</name>
    <dbReference type="NCBI Taxonomy" id="2593535"/>
    <lineage>
        <taxon>Bacteria</taxon>
        <taxon>Pseudomonadati</taxon>
        <taxon>Pseudomonadota</taxon>
        <taxon>Gammaproteobacteria</taxon>
        <taxon>Alteromonadales</taxon>
        <taxon>Idiomarinaceae</taxon>
        <taxon>Aliidiomarina</taxon>
    </lineage>
</organism>
<keyword evidence="5" id="KW-0274">FAD</keyword>
<dbReference type="GO" id="GO:0004497">
    <property type="term" value="F:monooxygenase activity"/>
    <property type="evidence" value="ECO:0007669"/>
    <property type="project" value="UniProtKB-KW"/>
</dbReference>
<evidence type="ECO:0000313" key="10">
    <source>
        <dbReference type="Proteomes" id="UP000320359"/>
    </source>
</evidence>
<protein>
    <submittedName>
        <fullName evidence="9">FAD-binding protein</fullName>
    </submittedName>
</protein>
<dbReference type="AlphaFoldDB" id="A0A552WZG5"/>
<dbReference type="InterPro" id="IPR002938">
    <property type="entry name" value="FAD-bd"/>
</dbReference>
<dbReference type="GO" id="GO:0016705">
    <property type="term" value="F:oxidoreductase activity, acting on paired donors, with incorporation or reduction of molecular oxygen"/>
    <property type="evidence" value="ECO:0007669"/>
    <property type="project" value="InterPro"/>
</dbReference>
<dbReference type="EMBL" id="VJWL01000004">
    <property type="protein sequence ID" value="TRW48076.1"/>
    <property type="molecule type" value="Genomic_DNA"/>
</dbReference>
<dbReference type="Proteomes" id="UP000320359">
    <property type="component" value="Unassembled WGS sequence"/>
</dbReference>
<evidence type="ECO:0000256" key="2">
    <source>
        <dbReference type="ARBA" id="ARBA00004749"/>
    </source>
</evidence>
<keyword evidence="7" id="KW-0503">Monooxygenase</keyword>
<evidence type="ECO:0000256" key="1">
    <source>
        <dbReference type="ARBA" id="ARBA00001974"/>
    </source>
</evidence>
<keyword evidence="4" id="KW-0285">Flavoprotein</keyword>
<dbReference type="InterPro" id="IPR036188">
    <property type="entry name" value="FAD/NAD-bd_sf"/>
</dbReference>
<dbReference type="GO" id="GO:0071949">
    <property type="term" value="F:FAD binding"/>
    <property type="evidence" value="ECO:0007669"/>
    <property type="project" value="InterPro"/>
</dbReference>
<dbReference type="Pfam" id="PF01494">
    <property type="entry name" value="FAD_binding_3"/>
    <property type="match status" value="1"/>
</dbReference>
<evidence type="ECO:0000256" key="7">
    <source>
        <dbReference type="ARBA" id="ARBA00023033"/>
    </source>
</evidence>
<sequence>MAIIRTQIIVVGGGMVGLAFATAMAKHGRDVVVIEKQARSGAMPDGPTLRVSALNHAVRNWLQELGAWERIPAQKCGDYQGMHVWEHDSFGHIHFSANDADLKDLGTIIENAVVEAALWQSAEAAGVRLLSDVSFTAPEYHDHDVSVQLSNNDVVIGQLLIAADGGQSSLRGISGTPVHHRDYEQDGVVCTIESSEPHQGIARQVFLGDGPLALLPMADPHQCSIVWSTPKSKAQDLLALSDEDFNQQLTAAADGQLGVLKVVSKRVSFPLTMRYAEDWIYGRQVLMGDAAHTIHPLAGQGANLGFGDAYVLADRLRGLGTLNGQWDHNELMRALRGYQRARKAAALRHIAVMEGFHQLFTKTNPLIRFTRAAGLAITQEINPLKDFFLHQANRF</sequence>
<evidence type="ECO:0000256" key="4">
    <source>
        <dbReference type="ARBA" id="ARBA00022630"/>
    </source>
</evidence>
<dbReference type="PANTHER" id="PTHR43876:SF7">
    <property type="entry name" value="UBIQUINONE BIOSYNTHESIS MONOOXYGENASE COQ6, MITOCHONDRIAL"/>
    <property type="match status" value="1"/>
</dbReference>
<evidence type="ECO:0000256" key="3">
    <source>
        <dbReference type="ARBA" id="ARBA00005349"/>
    </source>
</evidence>
<dbReference type="GO" id="GO:0006744">
    <property type="term" value="P:ubiquinone biosynthetic process"/>
    <property type="evidence" value="ECO:0007669"/>
    <property type="project" value="UniProtKB-UniPathway"/>
</dbReference>
<dbReference type="OrthoDB" id="9769565at2"/>
<comment type="similarity">
    <text evidence="3">Belongs to the UbiH/COQ6 family.</text>
</comment>
<name>A0A552WZG5_9GAMM</name>
<feature type="domain" description="FAD-binding" evidence="8">
    <location>
        <begin position="5"/>
        <end position="317"/>
    </location>
</feature>
<dbReference type="InterPro" id="IPR010971">
    <property type="entry name" value="UbiH/COQ6"/>
</dbReference>
<dbReference type="PROSITE" id="PS01304">
    <property type="entry name" value="UBIH"/>
    <property type="match status" value="1"/>
</dbReference>
<evidence type="ECO:0000256" key="5">
    <source>
        <dbReference type="ARBA" id="ARBA00022827"/>
    </source>
</evidence>
<dbReference type="SUPFAM" id="SSF51905">
    <property type="entry name" value="FAD/NAD(P)-binding domain"/>
    <property type="match status" value="1"/>
</dbReference>
<dbReference type="Gene3D" id="3.50.50.60">
    <property type="entry name" value="FAD/NAD(P)-binding domain"/>
    <property type="match status" value="2"/>
</dbReference>
<evidence type="ECO:0000259" key="8">
    <source>
        <dbReference type="Pfam" id="PF01494"/>
    </source>
</evidence>
<dbReference type="InterPro" id="IPR018168">
    <property type="entry name" value="Ubi_Hdrlase_CS"/>
</dbReference>
<dbReference type="RefSeq" id="WP_143236398.1">
    <property type="nucleotide sequence ID" value="NZ_VJWL01000004.1"/>
</dbReference>
<dbReference type="InterPro" id="IPR051205">
    <property type="entry name" value="UbiH/COQ6_monooxygenase"/>
</dbReference>
<comment type="pathway">
    <text evidence="2">Cofactor biosynthesis; ubiquinone biosynthesis.</text>
</comment>
<dbReference type="NCBIfam" id="TIGR01988">
    <property type="entry name" value="Ubi-OHases"/>
    <property type="match status" value="1"/>
</dbReference>
<keyword evidence="6" id="KW-0560">Oxidoreductase</keyword>
<keyword evidence="10" id="KW-1185">Reference proteome</keyword>
<dbReference type="PRINTS" id="PR00420">
    <property type="entry name" value="RNGMNOXGNASE"/>
</dbReference>
<comment type="cofactor">
    <cofactor evidence="1">
        <name>FAD</name>
        <dbReference type="ChEBI" id="CHEBI:57692"/>
    </cofactor>
</comment>